<dbReference type="PANTHER" id="PTHR22911:SF103">
    <property type="entry name" value="BLR2811 PROTEIN"/>
    <property type="match status" value="1"/>
</dbReference>
<dbReference type="GO" id="GO:0016020">
    <property type="term" value="C:membrane"/>
    <property type="evidence" value="ECO:0007669"/>
    <property type="project" value="InterPro"/>
</dbReference>
<dbReference type="SUPFAM" id="SSF103481">
    <property type="entry name" value="Multidrug resistance efflux transporter EmrE"/>
    <property type="match status" value="2"/>
</dbReference>
<dbReference type="OrthoDB" id="9812899at2"/>
<evidence type="ECO:0000256" key="1">
    <source>
        <dbReference type="SAM" id="Phobius"/>
    </source>
</evidence>
<comment type="caution">
    <text evidence="3">The sequence shown here is derived from an EMBL/GenBank/DDBJ whole genome shotgun (WGS) entry which is preliminary data.</text>
</comment>
<feature type="transmembrane region" description="Helical" evidence="1">
    <location>
        <begin position="12"/>
        <end position="30"/>
    </location>
</feature>
<feature type="transmembrane region" description="Helical" evidence="1">
    <location>
        <begin position="76"/>
        <end position="96"/>
    </location>
</feature>
<evidence type="ECO:0000313" key="4">
    <source>
        <dbReference type="Proteomes" id="UP000294662"/>
    </source>
</evidence>
<feature type="transmembrane region" description="Helical" evidence="1">
    <location>
        <begin position="42"/>
        <end position="64"/>
    </location>
</feature>
<feature type="transmembrane region" description="Helical" evidence="1">
    <location>
        <begin position="236"/>
        <end position="253"/>
    </location>
</feature>
<accession>A0A4R5EXS7</accession>
<dbReference type="Pfam" id="PF00892">
    <property type="entry name" value="EamA"/>
    <property type="match status" value="1"/>
</dbReference>
<dbReference type="InterPro" id="IPR000620">
    <property type="entry name" value="EamA_dom"/>
</dbReference>
<evidence type="ECO:0000259" key="2">
    <source>
        <dbReference type="Pfam" id="PF00892"/>
    </source>
</evidence>
<evidence type="ECO:0000313" key="3">
    <source>
        <dbReference type="EMBL" id="TDE39804.1"/>
    </source>
</evidence>
<feature type="domain" description="EamA" evidence="2">
    <location>
        <begin position="11"/>
        <end position="142"/>
    </location>
</feature>
<keyword evidence="1" id="KW-0472">Membrane</keyword>
<proteinExistence type="predicted"/>
<gene>
    <name evidence="3" type="ORF">E1B25_07070</name>
</gene>
<feature type="transmembrane region" description="Helical" evidence="1">
    <location>
        <begin position="158"/>
        <end position="176"/>
    </location>
</feature>
<sequence length="326" mass="35352">MQIAAQSRPGAGIVLVLIGVLSISVNDMLIKQLSGGYPLHQVVFTRSAIGILFSLTMVQLEGGWSVLRTRQPGLHMLRGLMVVIANMTFFLALAVLPLADATALFFAAPLFITLLSIPLLGEKVGPLRMGAVIVGFAGVVLMQRPWQGSGDLEVSRLMLLLPVLSALAYALMQIMTRKLGATTKASALAVYIQAMFILVSLGFWVVAGDGRFAEASNNASVQFLLRAWVWPRDGDWIYLVGLGMNAAIIGYCLSQAYRLADAATVAPFEYVGLPLAVFWGWAIWGSLPSWEVWTGIALIMGAGLFVFLREQQKARRIARTGLGRRD</sequence>
<feature type="transmembrane region" description="Helical" evidence="1">
    <location>
        <begin position="102"/>
        <end position="120"/>
    </location>
</feature>
<feature type="transmembrane region" description="Helical" evidence="1">
    <location>
        <begin position="127"/>
        <end position="146"/>
    </location>
</feature>
<dbReference type="PANTHER" id="PTHR22911">
    <property type="entry name" value="ACYL-MALONYL CONDENSING ENZYME-RELATED"/>
    <property type="match status" value="1"/>
</dbReference>
<feature type="transmembrane region" description="Helical" evidence="1">
    <location>
        <begin position="188"/>
        <end position="207"/>
    </location>
</feature>
<keyword evidence="1" id="KW-0812">Transmembrane</keyword>
<dbReference type="AlphaFoldDB" id="A0A4R5EXS7"/>
<feature type="transmembrane region" description="Helical" evidence="1">
    <location>
        <begin position="265"/>
        <end position="284"/>
    </location>
</feature>
<feature type="transmembrane region" description="Helical" evidence="1">
    <location>
        <begin position="290"/>
        <end position="308"/>
    </location>
</feature>
<dbReference type="InterPro" id="IPR037185">
    <property type="entry name" value="EmrE-like"/>
</dbReference>
<protein>
    <submittedName>
        <fullName evidence="3">DMT family transporter</fullName>
    </submittedName>
</protein>
<dbReference type="Proteomes" id="UP000294662">
    <property type="component" value="Unassembled WGS sequence"/>
</dbReference>
<dbReference type="RefSeq" id="WP_132828058.1">
    <property type="nucleotide sequence ID" value="NZ_SMFP01000003.1"/>
</dbReference>
<dbReference type="Gene3D" id="1.10.3730.20">
    <property type="match status" value="1"/>
</dbReference>
<keyword evidence="1" id="KW-1133">Transmembrane helix</keyword>
<name>A0A4R5EXS7_9RHOB</name>
<organism evidence="3 4">
    <name type="scientific">Antarcticimicrobium sediminis</name>
    <dbReference type="NCBI Taxonomy" id="2546227"/>
    <lineage>
        <taxon>Bacteria</taxon>
        <taxon>Pseudomonadati</taxon>
        <taxon>Pseudomonadota</taxon>
        <taxon>Alphaproteobacteria</taxon>
        <taxon>Rhodobacterales</taxon>
        <taxon>Paracoccaceae</taxon>
        <taxon>Antarcticimicrobium</taxon>
    </lineage>
</organism>
<keyword evidence="4" id="KW-1185">Reference proteome</keyword>
<dbReference type="EMBL" id="SMFP01000003">
    <property type="protein sequence ID" value="TDE39804.1"/>
    <property type="molecule type" value="Genomic_DNA"/>
</dbReference>
<reference evidence="3 4" key="1">
    <citation type="submission" date="2019-03" db="EMBL/GenBank/DDBJ databases">
        <authorList>
            <person name="Zhang S."/>
        </authorList>
    </citation>
    <scope>NUCLEOTIDE SEQUENCE [LARGE SCALE GENOMIC DNA]</scope>
    <source>
        <strain evidence="3 4">S4J41</strain>
    </source>
</reference>